<dbReference type="AlphaFoldDB" id="A0A9P7G0X2"/>
<evidence type="ECO:0000313" key="1">
    <source>
        <dbReference type="EMBL" id="KAG5640759.1"/>
    </source>
</evidence>
<evidence type="ECO:0000313" key="2">
    <source>
        <dbReference type="Proteomes" id="UP000775547"/>
    </source>
</evidence>
<accession>A0A9P7G0X2</accession>
<proteinExistence type="predicted"/>
<protein>
    <submittedName>
        <fullName evidence="1">Uncharacterized protein</fullName>
    </submittedName>
</protein>
<feature type="non-terminal residue" evidence="1">
    <location>
        <position position="1"/>
    </location>
</feature>
<keyword evidence="2" id="KW-1185">Reference proteome</keyword>
<comment type="caution">
    <text evidence="1">The sequence shown here is derived from an EMBL/GenBank/DDBJ whole genome shotgun (WGS) entry which is preliminary data.</text>
</comment>
<dbReference type="EMBL" id="JABCKV010000521">
    <property type="protein sequence ID" value="KAG5640759.1"/>
    <property type="molecule type" value="Genomic_DNA"/>
</dbReference>
<reference evidence="1" key="1">
    <citation type="submission" date="2020-07" db="EMBL/GenBank/DDBJ databases">
        <authorList>
            <person name="Nieuwenhuis M."/>
            <person name="Van De Peppel L.J.J."/>
        </authorList>
    </citation>
    <scope>NUCLEOTIDE SEQUENCE</scope>
    <source>
        <strain evidence="1">AP01</strain>
        <tissue evidence="1">Mycelium</tissue>
    </source>
</reference>
<gene>
    <name evidence="1" type="ORF">DXG03_007295</name>
</gene>
<reference evidence="1" key="2">
    <citation type="submission" date="2021-10" db="EMBL/GenBank/DDBJ databases">
        <title>Phylogenomics reveals ancestral predisposition of the termite-cultivated fungus Termitomyces towards a domesticated lifestyle.</title>
        <authorList>
            <person name="Auxier B."/>
            <person name="Grum-Grzhimaylo A."/>
            <person name="Cardenas M.E."/>
            <person name="Lodge J.D."/>
            <person name="Laessoe T."/>
            <person name="Pedersen O."/>
            <person name="Smith M.E."/>
            <person name="Kuyper T.W."/>
            <person name="Franco-Molano E.A."/>
            <person name="Baroni T.J."/>
            <person name="Aanen D.K."/>
        </authorList>
    </citation>
    <scope>NUCLEOTIDE SEQUENCE</scope>
    <source>
        <strain evidence="1">AP01</strain>
        <tissue evidence="1">Mycelium</tissue>
    </source>
</reference>
<name>A0A9P7G0X2_9AGAR</name>
<dbReference type="Proteomes" id="UP000775547">
    <property type="component" value="Unassembled WGS sequence"/>
</dbReference>
<sequence>LKRSLESENKTTSENQLIAFPTLYCTTSIVNMPVVDVAWDVFVAHHITTSRMLGVTSTQILRTLDGIDQAFWVETSIVDDASEDTCPASAQQSAPQLGWSSTALSLRSTSSRLHSNDLPIAAPWRVALSSNLI</sequence>
<organism evidence="1 2">
    <name type="scientific">Asterophora parasitica</name>
    <dbReference type="NCBI Taxonomy" id="117018"/>
    <lineage>
        <taxon>Eukaryota</taxon>
        <taxon>Fungi</taxon>
        <taxon>Dikarya</taxon>
        <taxon>Basidiomycota</taxon>
        <taxon>Agaricomycotina</taxon>
        <taxon>Agaricomycetes</taxon>
        <taxon>Agaricomycetidae</taxon>
        <taxon>Agaricales</taxon>
        <taxon>Tricholomatineae</taxon>
        <taxon>Lyophyllaceae</taxon>
        <taxon>Asterophora</taxon>
    </lineage>
</organism>